<sequence>MGAAEEMVLGARTFMLKSERGRRLATGYTDKLVVISMGKSERPSQSVMRTKKSLWKRLTDVASVKRDNAVIASSGDEMEIKWGDIVNPTPENLLALLLTGLLGLAILQIFWQLFLVAVTITLAALKYSVIAAILLALLIIFL</sequence>
<dbReference type="PANTHER" id="PTHR36789:SF1">
    <property type="entry name" value="TRANSMEMBRANE PROTEIN"/>
    <property type="match status" value="1"/>
</dbReference>
<proteinExistence type="predicted"/>
<organism evidence="2 3">
    <name type="scientific">Adiantum capillus-veneris</name>
    <name type="common">Maidenhair fern</name>
    <dbReference type="NCBI Taxonomy" id="13818"/>
    <lineage>
        <taxon>Eukaryota</taxon>
        <taxon>Viridiplantae</taxon>
        <taxon>Streptophyta</taxon>
        <taxon>Embryophyta</taxon>
        <taxon>Tracheophyta</taxon>
        <taxon>Polypodiopsida</taxon>
        <taxon>Polypodiidae</taxon>
        <taxon>Polypodiales</taxon>
        <taxon>Pteridineae</taxon>
        <taxon>Pteridaceae</taxon>
        <taxon>Vittarioideae</taxon>
        <taxon>Adiantum</taxon>
    </lineage>
</organism>
<dbReference type="AlphaFoldDB" id="A0A9D4UQI8"/>
<evidence type="ECO:0008006" key="4">
    <source>
        <dbReference type="Google" id="ProtNLM"/>
    </source>
</evidence>
<evidence type="ECO:0000313" key="2">
    <source>
        <dbReference type="EMBL" id="KAI5071969.1"/>
    </source>
</evidence>
<dbReference type="PANTHER" id="PTHR36789">
    <property type="entry name" value="TRANSMEMBRANE PROTEIN"/>
    <property type="match status" value="1"/>
</dbReference>
<keyword evidence="1" id="KW-1133">Transmembrane helix</keyword>
<dbReference type="OrthoDB" id="1922241at2759"/>
<comment type="caution">
    <text evidence="2">The sequence shown here is derived from an EMBL/GenBank/DDBJ whole genome shotgun (WGS) entry which is preliminary data.</text>
</comment>
<keyword evidence="1" id="KW-0472">Membrane</keyword>
<gene>
    <name evidence="2" type="ORF">GOP47_0014220</name>
</gene>
<protein>
    <recommendedName>
        <fullName evidence="4">Transmembrane protein</fullName>
    </recommendedName>
</protein>
<keyword evidence="3" id="KW-1185">Reference proteome</keyword>
<dbReference type="Proteomes" id="UP000886520">
    <property type="component" value="Chromosome 13"/>
</dbReference>
<evidence type="ECO:0000256" key="1">
    <source>
        <dbReference type="SAM" id="Phobius"/>
    </source>
</evidence>
<evidence type="ECO:0000313" key="3">
    <source>
        <dbReference type="Proteomes" id="UP000886520"/>
    </source>
</evidence>
<reference evidence="2" key="1">
    <citation type="submission" date="2021-01" db="EMBL/GenBank/DDBJ databases">
        <title>Adiantum capillus-veneris genome.</title>
        <authorList>
            <person name="Fang Y."/>
            <person name="Liao Q."/>
        </authorList>
    </citation>
    <scope>NUCLEOTIDE SEQUENCE</scope>
    <source>
        <strain evidence="2">H3</strain>
        <tissue evidence="2">Leaf</tissue>
    </source>
</reference>
<accession>A0A9D4UQI8</accession>
<feature type="transmembrane region" description="Helical" evidence="1">
    <location>
        <begin position="93"/>
        <end position="114"/>
    </location>
</feature>
<name>A0A9D4UQI8_ADICA</name>
<feature type="transmembrane region" description="Helical" evidence="1">
    <location>
        <begin position="120"/>
        <end position="141"/>
    </location>
</feature>
<dbReference type="EMBL" id="JABFUD020000013">
    <property type="protein sequence ID" value="KAI5071969.1"/>
    <property type="molecule type" value="Genomic_DNA"/>
</dbReference>
<keyword evidence="1" id="KW-0812">Transmembrane</keyword>